<feature type="region of interest" description="Disordered" evidence="1">
    <location>
        <begin position="225"/>
        <end position="292"/>
    </location>
</feature>
<comment type="caution">
    <text evidence="2">The sequence shown here is derived from an EMBL/GenBank/DDBJ whole genome shotgun (WGS) entry which is preliminary data.</text>
</comment>
<gene>
    <name evidence="2" type="ORF">BLNAU_4943</name>
</gene>
<keyword evidence="3" id="KW-1185">Reference proteome</keyword>
<evidence type="ECO:0000313" key="3">
    <source>
        <dbReference type="Proteomes" id="UP001281761"/>
    </source>
</evidence>
<dbReference type="Proteomes" id="UP001281761">
    <property type="component" value="Unassembled WGS sequence"/>
</dbReference>
<protein>
    <submittedName>
        <fullName evidence="2">Uncharacterized protein</fullName>
    </submittedName>
</protein>
<evidence type="ECO:0000256" key="1">
    <source>
        <dbReference type="SAM" id="MobiDB-lite"/>
    </source>
</evidence>
<feature type="region of interest" description="Disordered" evidence="1">
    <location>
        <begin position="172"/>
        <end position="211"/>
    </location>
</feature>
<dbReference type="EMBL" id="JARBJD010000025">
    <property type="protein sequence ID" value="KAK2960060.1"/>
    <property type="molecule type" value="Genomic_DNA"/>
</dbReference>
<feature type="compositionally biased region" description="Low complexity" evidence="1">
    <location>
        <begin position="184"/>
        <end position="195"/>
    </location>
</feature>
<feature type="compositionally biased region" description="Polar residues" evidence="1">
    <location>
        <begin position="172"/>
        <end position="183"/>
    </location>
</feature>
<name>A0ABQ9Y8K1_9EUKA</name>
<organism evidence="2 3">
    <name type="scientific">Blattamonas nauphoetae</name>
    <dbReference type="NCBI Taxonomy" id="2049346"/>
    <lineage>
        <taxon>Eukaryota</taxon>
        <taxon>Metamonada</taxon>
        <taxon>Preaxostyla</taxon>
        <taxon>Oxymonadida</taxon>
        <taxon>Blattamonas</taxon>
    </lineage>
</organism>
<evidence type="ECO:0000313" key="2">
    <source>
        <dbReference type="EMBL" id="KAK2960060.1"/>
    </source>
</evidence>
<proteinExistence type="predicted"/>
<reference evidence="2 3" key="1">
    <citation type="journal article" date="2022" name="bioRxiv">
        <title>Genomics of Preaxostyla Flagellates Illuminates Evolutionary Transitions and the Path Towards Mitochondrial Loss.</title>
        <authorList>
            <person name="Novak L.V.F."/>
            <person name="Treitli S.C."/>
            <person name="Pyrih J."/>
            <person name="Halakuc P."/>
            <person name="Pipaliya S.V."/>
            <person name="Vacek V."/>
            <person name="Brzon O."/>
            <person name="Soukal P."/>
            <person name="Eme L."/>
            <person name="Dacks J.B."/>
            <person name="Karnkowska A."/>
            <person name="Elias M."/>
            <person name="Hampl V."/>
        </authorList>
    </citation>
    <scope>NUCLEOTIDE SEQUENCE [LARGE SCALE GENOMIC DNA]</scope>
    <source>
        <strain evidence="2">NAU3</strain>
        <tissue evidence="2">Gut</tissue>
    </source>
</reference>
<accession>A0ABQ9Y8K1</accession>
<sequence length="292" mass="32258">MKETKWYCRYLVGSDPTGITGIKSEACPSSCHCPLLFPNIPAFSVTRPCWLYIFRFTPTLFNSCLAEYFCAIVGCVQTTTTSFQYRARHDGIAGVSSPQFITNSSFSNAENEAISSKPDDTVSSTTTFPSFLEWDEQLVEIIASELLARDPPAAFPITVQSKRFLKSATQPLVPQNTHSSGLPSTFVSSASLSSSVNKPNHRTRSQKPEHSTLFLRTVFEDDNSSPVSILEQRAEKEPEMPLPTVERGGRKRNGNRNLQIVIMGNAPRPIQPPSEVEATEETKPPAQLPNDV</sequence>